<feature type="transmembrane region" description="Helical" evidence="6">
    <location>
        <begin position="259"/>
        <end position="279"/>
    </location>
</feature>
<protein>
    <submittedName>
        <fullName evidence="7">Lysylphosphatidylglycerol synthase transmembrane domain-containing protein</fullName>
    </submittedName>
</protein>
<dbReference type="InterPro" id="IPR022791">
    <property type="entry name" value="L-PG_synthase/AglD"/>
</dbReference>
<keyword evidence="4 6" id="KW-1133">Transmembrane helix</keyword>
<organism evidence="7 8">
    <name type="scientific">Rubrivirga litoralis</name>
    <dbReference type="NCBI Taxonomy" id="3075598"/>
    <lineage>
        <taxon>Bacteria</taxon>
        <taxon>Pseudomonadati</taxon>
        <taxon>Rhodothermota</taxon>
        <taxon>Rhodothermia</taxon>
        <taxon>Rhodothermales</taxon>
        <taxon>Rubricoccaceae</taxon>
        <taxon>Rubrivirga</taxon>
    </lineage>
</organism>
<dbReference type="PANTHER" id="PTHR39087:SF2">
    <property type="entry name" value="UPF0104 MEMBRANE PROTEIN MJ1595"/>
    <property type="match status" value="1"/>
</dbReference>
<feature type="transmembrane region" description="Helical" evidence="6">
    <location>
        <begin position="39"/>
        <end position="60"/>
    </location>
</feature>
<evidence type="ECO:0000313" key="8">
    <source>
        <dbReference type="Proteomes" id="UP001267426"/>
    </source>
</evidence>
<feature type="transmembrane region" description="Helical" evidence="6">
    <location>
        <begin position="285"/>
        <end position="304"/>
    </location>
</feature>
<accession>A0ABU3BMJ0</accession>
<sequence>MPRAPRWLFALKGVLAVVAVAVLVRLAHPANVWRAFADAEWGWALAALALVPVNVGLEAYRWGRLVRRLAPEVRHRDALRAVVGSYPLGLLTPGRVGDYVGRAVYLRAVPPGASAALTFGERMATLAACLVGGLAALGPYLRDAVAPSPLWPAVVGVGALGAGALVVAIAFPSVARAALSAVLPFEPVRRAVAAFDRIPREESVTLLALSGLRYLVFSTQFVLLVRAVDPGAALGGVALGVALVFFAKSAVPQVTLGDLGVREGAAVFFLGAYGVAPAAALDASLALFALNLVLPALAGVPFLLRLRVAAREAERVGGVAARGRVAA</sequence>
<gene>
    <name evidence="7" type="ORF">RM540_01970</name>
</gene>
<evidence type="ECO:0000256" key="3">
    <source>
        <dbReference type="ARBA" id="ARBA00022692"/>
    </source>
</evidence>
<dbReference type="PANTHER" id="PTHR39087">
    <property type="entry name" value="UPF0104 MEMBRANE PROTEIN MJ1595"/>
    <property type="match status" value="1"/>
</dbReference>
<dbReference type="Pfam" id="PF03706">
    <property type="entry name" value="LPG_synthase_TM"/>
    <property type="match status" value="1"/>
</dbReference>
<keyword evidence="8" id="KW-1185">Reference proteome</keyword>
<comment type="subcellular location">
    <subcellularLocation>
        <location evidence="1">Cell membrane</location>
        <topology evidence="1">Multi-pass membrane protein</topology>
    </subcellularLocation>
</comment>
<dbReference type="RefSeq" id="WP_311661639.1">
    <property type="nucleotide sequence ID" value="NZ_JAVRHT010000002.1"/>
</dbReference>
<reference evidence="7 8" key="1">
    <citation type="submission" date="2023-09" db="EMBL/GenBank/DDBJ databases">
        <authorList>
            <person name="Rey-Velasco X."/>
        </authorList>
    </citation>
    <scope>NUCLEOTIDE SEQUENCE [LARGE SCALE GENOMIC DNA]</scope>
    <source>
        <strain evidence="7 8">F394</strain>
    </source>
</reference>
<evidence type="ECO:0000256" key="2">
    <source>
        <dbReference type="ARBA" id="ARBA00022475"/>
    </source>
</evidence>
<feature type="transmembrane region" description="Helical" evidence="6">
    <location>
        <begin position="153"/>
        <end position="183"/>
    </location>
</feature>
<evidence type="ECO:0000256" key="5">
    <source>
        <dbReference type="ARBA" id="ARBA00023136"/>
    </source>
</evidence>
<evidence type="ECO:0000256" key="6">
    <source>
        <dbReference type="SAM" id="Phobius"/>
    </source>
</evidence>
<dbReference type="Proteomes" id="UP001267426">
    <property type="component" value="Unassembled WGS sequence"/>
</dbReference>
<comment type="caution">
    <text evidence="7">The sequence shown here is derived from an EMBL/GenBank/DDBJ whole genome shotgun (WGS) entry which is preliminary data.</text>
</comment>
<keyword evidence="2" id="KW-1003">Cell membrane</keyword>
<evidence type="ECO:0000256" key="1">
    <source>
        <dbReference type="ARBA" id="ARBA00004651"/>
    </source>
</evidence>
<proteinExistence type="predicted"/>
<evidence type="ECO:0000313" key="7">
    <source>
        <dbReference type="EMBL" id="MDT0630502.1"/>
    </source>
</evidence>
<keyword evidence="5 6" id="KW-0472">Membrane</keyword>
<dbReference type="EMBL" id="JAVRHT010000002">
    <property type="protein sequence ID" value="MDT0630502.1"/>
    <property type="molecule type" value="Genomic_DNA"/>
</dbReference>
<keyword evidence="3 6" id="KW-0812">Transmembrane</keyword>
<evidence type="ECO:0000256" key="4">
    <source>
        <dbReference type="ARBA" id="ARBA00022989"/>
    </source>
</evidence>
<name>A0ABU3BMJ0_9BACT</name>
<feature type="transmembrane region" description="Helical" evidence="6">
    <location>
        <begin position="231"/>
        <end position="247"/>
    </location>
</feature>